<dbReference type="PIRSF" id="PIRSF010372">
    <property type="entry name" value="PaiB"/>
    <property type="match status" value="1"/>
</dbReference>
<name>A0ABV6CQ04_9SPHN</name>
<proteinExistence type="predicted"/>
<reference evidence="1 2" key="1">
    <citation type="submission" date="2024-09" db="EMBL/GenBank/DDBJ databases">
        <authorList>
            <person name="Sun Q."/>
            <person name="Mori K."/>
        </authorList>
    </citation>
    <scope>NUCLEOTIDE SEQUENCE [LARGE SCALE GENOMIC DNA]</scope>
    <source>
        <strain evidence="1 2">CCM 7706</strain>
    </source>
</reference>
<dbReference type="EMBL" id="JBHLWK010000001">
    <property type="protein sequence ID" value="MFC0202814.1"/>
    <property type="molecule type" value="Genomic_DNA"/>
</dbReference>
<accession>A0ABV6CQ04</accession>
<comment type="caution">
    <text evidence="1">The sequence shown here is derived from an EMBL/GenBank/DDBJ whole genome shotgun (WGS) entry which is preliminary data.</text>
</comment>
<sequence length="209" mass="22636">MYCPSVFAEERSEVLHAAIRAHPLATLVTHGAAGLTANLVPFTLVELEDGGACLRAHLARANPQVAELRLGSEVLVIFQGPAAYVSPSWYPSKQEHGKVVPTWNYMVVQARGCAAVIDEADWLRRQVDHLTRSQEQDREQPWSLEDAPEAYLAGQLKGIVGVEIPVERLEGKWKVSQNQPPANRSGVVAGMTADGHAAMAALVAGREVT</sequence>
<evidence type="ECO:0000313" key="1">
    <source>
        <dbReference type="EMBL" id="MFC0202814.1"/>
    </source>
</evidence>
<dbReference type="RefSeq" id="WP_379556244.1">
    <property type="nucleotide sequence ID" value="NZ_JBHUKO010000002.1"/>
</dbReference>
<dbReference type="Pfam" id="PF04299">
    <property type="entry name" value="FMN_bind_2"/>
    <property type="match status" value="1"/>
</dbReference>
<keyword evidence="2" id="KW-1185">Reference proteome</keyword>
<dbReference type="InterPro" id="IPR012349">
    <property type="entry name" value="Split_barrel_FMN-bd"/>
</dbReference>
<gene>
    <name evidence="1" type="ORF">ACFFJC_00850</name>
</gene>
<dbReference type="PANTHER" id="PTHR35802:SF1">
    <property type="entry name" value="PROTEASE SYNTHASE AND SPORULATION PROTEIN PAI 2"/>
    <property type="match status" value="1"/>
</dbReference>
<evidence type="ECO:0000313" key="2">
    <source>
        <dbReference type="Proteomes" id="UP001589798"/>
    </source>
</evidence>
<dbReference type="Gene3D" id="2.30.110.10">
    <property type="entry name" value="Electron Transport, Fmn-binding Protein, Chain A"/>
    <property type="match status" value="1"/>
</dbReference>
<dbReference type="SUPFAM" id="SSF50475">
    <property type="entry name" value="FMN-binding split barrel"/>
    <property type="match status" value="1"/>
</dbReference>
<protein>
    <submittedName>
        <fullName evidence="1">FMN-binding negative transcriptional regulator</fullName>
    </submittedName>
</protein>
<dbReference type="InterPro" id="IPR007396">
    <property type="entry name" value="TR_PAI2-type"/>
</dbReference>
<organism evidence="1 2">
    <name type="scientific">Novosphingobium soli</name>
    <dbReference type="NCBI Taxonomy" id="574956"/>
    <lineage>
        <taxon>Bacteria</taxon>
        <taxon>Pseudomonadati</taxon>
        <taxon>Pseudomonadota</taxon>
        <taxon>Alphaproteobacteria</taxon>
        <taxon>Sphingomonadales</taxon>
        <taxon>Sphingomonadaceae</taxon>
        <taxon>Novosphingobium</taxon>
    </lineage>
</organism>
<dbReference type="Proteomes" id="UP001589798">
    <property type="component" value="Unassembled WGS sequence"/>
</dbReference>
<dbReference type="PANTHER" id="PTHR35802">
    <property type="entry name" value="PROTEASE SYNTHASE AND SPORULATION PROTEIN PAI 2"/>
    <property type="match status" value="1"/>
</dbReference>